<dbReference type="InterPro" id="IPR014710">
    <property type="entry name" value="RmlC-like_jellyroll"/>
</dbReference>
<dbReference type="AlphaFoldDB" id="A0A9J6A9Z5"/>
<organism evidence="1 2">
    <name type="scientific">Solanum commersonii</name>
    <name type="common">Commerson's wild potato</name>
    <name type="synonym">Commerson's nightshade</name>
    <dbReference type="NCBI Taxonomy" id="4109"/>
    <lineage>
        <taxon>Eukaryota</taxon>
        <taxon>Viridiplantae</taxon>
        <taxon>Streptophyta</taxon>
        <taxon>Embryophyta</taxon>
        <taxon>Tracheophyta</taxon>
        <taxon>Spermatophyta</taxon>
        <taxon>Magnoliopsida</taxon>
        <taxon>eudicotyledons</taxon>
        <taxon>Gunneridae</taxon>
        <taxon>Pentapetalae</taxon>
        <taxon>asterids</taxon>
        <taxon>lamiids</taxon>
        <taxon>Solanales</taxon>
        <taxon>Solanaceae</taxon>
        <taxon>Solanoideae</taxon>
        <taxon>Solaneae</taxon>
        <taxon>Solanum</taxon>
    </lineage>
</organism>
<name>A0A9J6A9Z5_SOLCO</name>
<gene>
    <name evidence="1" type="ORF">H5410_006284</name>
</gene>
<evidence type="ECO:0000313" key="2">
    <source>
        <dbReference type="Proteomes" id="UP000824120"/>
    </source>
</evidence>
<dbReference type="Gene3D" id="2.60.120.10">
    <property type="entry name" value="Jelly Rolls"/>
    <property type="match status" value="1"/>
</dbReference>
<sequence>MMKDLRKGTKVLVVLKGRLYLCFILSNPGPKINATAFADPPINDDVLPKAFQVDKKMIDHLQKQFWWDNN</sequence>
<dbReference type="EMBL" id="JACXVP010000002">
    <property type="protein sequence ID" value="KAG5621066.1"/>
    <property type="molecule type" value="Genomic_DNA"/>
</dbReference>
<keyword evidence="2" id="KW-1185">Reference proteome</keyword>
<proteinExistence type="predicted"/>
<evidence type="ECO:0000313" key="1">
    <source>
        <dbReference type="EMBL" id="KAG5621066.1"/>
    </source>
</evidence>
<dbReference type="OrthoDB" id="1935583at2759"/>
<reference evidence="1 2" key="1">
    <citation type="submission" date="2020-09" db="EMBL/GenBank/DDBJ databases">
        <title>De no assembly of potato wild relative species, Solanum commersonii.</title>
        <authorList>
            <person name="Cho K."/>
        </authorList>
    </citation>
    <scope>NUCLEOTIDE SEQUENCE [LARGE SCALE GENOMIC DNA]</scope>
    <source>
        <strain evidence="1">LZ3.2</strain>
        <tissue evidence="1">Leaf</tissue>
    </source>
</reference>
<comment type="caution">
    <text evidence="1">The sequence shown here is derived from an EMBL/GenBank/DDBJ whole genome shotgun (WGS) entry which is preliminary data.</text>
</comment>
<accession>A0A9J6A9Z5</accession>
<dbReference type="Proteomes" id="UP000824120">
    <property type="component" value="Chromosome 2"/>
</dbReference>
<protein>
    <submittedName>
        <fullName evidence="1">Uncharacterized protein</fullName>
    </submittedName>
</protein>